<dbReference type="PROSITE" id="PS50111">
    <property type="entry name" value="CHEMOTAXIS_TRANSDUC_2"/>
    <property type="match status" value="1"/>
</dbReference>
<feature type="domain" description="Methyl-accepting transducer" evidence="10">
    <location>
        <begin position="355"/>
        <end position="584"/>
    </location>
</feature>
<dbReference type="FunFam" id="1.10.287.950:FF:000001">
    <property type="entry name" value="Methyl-accepting chemotaxis sensory transducer"/>
    <property type="match status" value="1"/>
</dbReference>
<dbReference type="GO" id="GO:0007165">
    <property type="term" value="P:signal transduction"/>
    <property type="evidence" value="ECO:0007669"/>
    <property type="project" value="UniProtKB-KW"/>
</dbReference>
<evidence type="ECO:0000256" key="7">
    <source>
        <dbReference type="PROSITE-ProRule" id="PRU00284"/>
    </source>
</evidence>
<keyword evidence="13" id="KW-1185">Reference proteome</keyword>
<dbReference type="InterPro" id="IPR004090">
    <property type="entry name" value="Chemotax_Me-accpt_rcpt"/>
</dbReference>
<sequence>MFDSIKTRLTALSIVVVVLTLSLATIANYVIVRGHTYTTELASLDALAAGRAAAINQWVTMQRDIVTSMVPAAAEADPKPYLVQAAKSGRLEASYIGHADKRMLFNTPQELPPGYDPTGRPWYTLASNASGPVITEPYMDAARKLLVVTFAVAVKEGGSTKAVAATDVFLNEVSATVKAIKPTPNGFAFLMSSKGTLVAHPNAELALKPVSELSPQLDAKALKQVQEAGAPWVDATIGNQDFLLRGVAIPNTDWVLVVAADRSEALASLSSLLRTAAIVLVVVMVLAGALMTTVISTMLSGLDRVRAALDEISAGGGDLTQRLPEAGRDEISRIAGSFNMFAEKIQRILLDVRSASNSISTASSEIALGAQDLSQRTEQTASNLQQAASSMEQLTGTVRQTADAAQTANQLASSASSAAAKGGEVVSQVVTTMDEINNSSKKISDIIGVIDGIAFQTNILALNAAVEAARAGEQGRGFAVVASEVRSLAQRSAEAAKEIKGLIGASVDRVEVGSKLVEAAGASMNDIVSSVQRVTDIIGEITAAASEQSDGIGQVNGAVVQLDQMTQQNAALVEESAAAAESLKDQAHRLTEVVSVFRLGSDEGHARSAASAPRPASKPAGSASSSGSSHNGSAHFTSKPAAAKAPAAKPAARPTPSASSSTPAPAPAAKPADNDDDWQSF</sequence>
<dbReference type="SUPFAM" id="SSF103190">
    <property type="entry name" value="Sensory domain-like"/>
    <property type="match status" value="1"/>
</dbReference>
<dbReference type="GO" id="GO:0006935">
    <property type="term" value="P:chemotaxis"/>
    <property type="evidence" value="ECO:0007669"/>
    <property type="project" value="InterPro"/>
</dbReference>
<dbReference type="InterPro" id="IPR051310">
    <property type="entry name" value="MCP_chemotaxis"/>
</dbReference>
<dbReference type="SMART" id="SM00304">
    <property type="entry name" value="HAMP"/>
    <property type="match status" value="1"/>
</dbReference>
<dbReference type="CDD" id="cd06225">
    <property type="entry name" value="HAMP"/>
    <property type="match status" value="1"/>
</dbReference>
<evidence type="ECO:0000256" key="1">
    <source>
        <dbReference type="ARBA" id="ARBA00004651"/>
    </source>
</evidence>
<dbReference type="Pfam" id="PF00015">
    <property type="entry name" value="MCPsignal"/>
    <property type="match status" value="1"/>
</dbReference>
<dbReference type="RefSeq" id="WP_102767289.1">
    <property type="nucleotide sequence ID" value="NZ_POSP01000003.1"/>
</dbReference>
<evidence type="ECO:0000256" key="8">
    <source>
        <dbReference type="SAM" id="MobiDB-lite"/>
    </source>
</evidence>
<dbReference type="GO" id="GO:0004888">
    <property type="term" value="F:transmembrane signaling receptor activity"/>
    <property type="evidence" value="ECO:0007669"/>
    <property type="project" value="InterPro"/>
</dbReference>
<comment type="subcellular location">
    <subcellularLocation>
        <location evidence="1">Cell membrane</location>
        <topology evidence="1">Multi-pass membrane protein</topology>
    </subcellularLocation>
</comment>
<dbReference type="CDD" id="cd11386">
    <property type="entry name" value="MCP_signal"/>
    <property type="match status" value="1"/>
</dbReference>
<dbReference type="Pfam" id="PF02743">
    <property type="entry name" value="dCache_1"/>
    <property type="match status" value="1"/>
</dbReference>
<evidence type="ECO:0000256" key="6">
    <source>
        <dbReference type="ARBA" id="ARBA00029447"/>
    </source>
</evidence>
<evidence type="ECO:0008006" key="14">
    <source>
        <dbReference type="Google" id="ProtNLM"/>
    </source>
</evidence>
<dbReference type="EMBL" id="POSP01000003">
    <property type="protein sequence ID" value="PND37370.1"/>
    <property type="molecule type" value="Genomic_DNA"/>
</dbReference>
<organism evidence="12 13">
    <name type="scientific">Kinneretia aquatilis</name>
    <dbReference type="NCBI Taxonomy" id="2070761"/>
    <lineage>
        <taxon>Bacteria</taxon>
        <taxon>Pseudomonadati</taxon>
        <taxon>Pseudomonadota</taxon>
        <taxon>Betaproteobacteria</taxon>
        <taxon>Burkholderiales</taxon>
        <taxon>Sphaerotilaceae</taxon>
        <taxon>Roseateles</taxon>
    </lineage>
</organism>
<dbReference type="CDD" id="cd12912">
    <property type="entry name" value="PDC2_MCP_like"/>
    <property type="match status" value="1"/>
</dbReference>
<accession>A0A2N8KVA9</accession>
<name>A0A2N8KVA9_9BURK</name>
<dbReference type="InterPro" id="IPR004089">
    <property type="entry name" value="MCPsignal_dom"/>
</dbReference>
<dbReference type="PANTHER" id="PTHR43531:SF16">
    <property type="entry name" value="METHYL-ACCEPTING CHEMOTAXIS PROTEIN II"/>
    <property type="match status" value="1"/>
</dbReference>
<comment type="similarity">
    <text evidence="6">Belongs to the methyl-accepting chemotaxis (MCP) protein family.</text>
</comment>
<dbReference type="OrthoDB" id="2489132at2"/>
<dbReference type="GO" id="GO:0005886">
    <property type="term" value="C:plasma membrane"/>
    <property type="evidence" value="ECO:0007669"/>
    <property type="project" value="UniProtKB-SubCell"/>
</dbReference>
<evidence type="ECO:0000256" key="2">
    <source>
        <dbReference type="ARBA" id="ARBA00022475"/>
    </source>
</evidence>
<evidence type="ECO:0000313" key="12">
    <source>
        <dbReference type="EMBL" id="PND37370.1"/>
    </source>
</evidence>
<evidence type="ECO:0000259" key="11">
    <source>
        <dbReference type="PROSITE" id="PS50885"/>
    </source>
</evidence>
<evidence type="ECO:0000256" key="9">
    <source>
        <dbReference type="SAM" id="Phobius"/>
    </source>
</evidence>
<feature type="compositionally biased region" description="Low complexity" evidence="8">
    <location>
        <begin position="607"/>
        <end position="671"/>
    </location>
</feature>
<proteinExistence type="inferred from homology"/>
<dbReference type="PRINTS" id="PR00260">
    <property type="entry name" value="CHEMTRNSDUCR"/>
</dbReference>
<dbReference type="Pfam" id="PF00672">
    <property type="entry name" value="HAMP"/>
    <property type="match status" value="1"/>
</dbReference>
<dbReference type="Gene3D" id="1.10.287.950">
    <property type="entry name" value="Methyl-accepting chemotaxis protein"/>
    <property type="match status" value="1"/>
</dbReference>
<keyword evidence="3 9" id="KW-0812">Transmembrane</keyword>
<dbReference type="Gene3D" id="3.30.450.20">
    <property type="entry name" value="PAS domain"/>
    <property type="match status" value="2"/>
</dbReference>
<dbReference type="SUPFAM" id="SSF58104">
    <property type="entry name" value="Methyl-accepting chemotaxis protein (MCP) signaling domain"/>
    <property type="match status" value="1"/>
</dbReference>
<keyword evidence="5 9" id="KW-0472">Membrane</keyword>
<dbReference type="PROSITE" id="PS50885">
    <property type="entry name" value="HAMP"/>
    <property type="match status" value="1"/>
</dbReference>
<protein>
    <recommendedName>
        <fullName evidence="14">Chemotaxis protein</fullName>
    </recommendedName>
</protein>
<dbReference type="AlphaFoldDB" id="A0A2N8KVA9"/>
<feature type="transmembrane region" description="Helical" evidence="9">
    <location>
        <begin position="276"/>
        <end position="299"/>
    </location>
</feature>
<gene>
    <name evidence="12" type="ORF">C1O66_07390</name>
</gene>
<dbReference type="InterPro" id="IPR003660">
    <property type="entry name" value="HAMP_dom"/>
</dbReference>
<feature type="region of interest" description="Disordered" evidence="8">
    <location>
        <begin position="604"/>
        <end position="681"/>
    </location>
</feature>
<reference evidence="12 13" key="1">
    <citation type="submission" date="2018-01" db="EMBL/GenBank/DDBJ databases">
        <title>Draft genome sequence of Paucibacter aquatile CR182 isolated from freshwater of the Nakdong River.</title>
        <authorList>
            <person name="Choi A."/>
            <person name="Chung E.J."/>
        </authorList>
    </citation>
    <scope>NUCLEOTIDE SEQUENCE [LARGE SCALE GENOMIC DNA]</scope>
    <source>
        <strain evidence="12 13">CR182</strain>
    </source>
</reference>
<comment type="caution">
    <text evidence="12">The sequence shown here is derived from an EMBL/GenBank/DDBJ whole genome shotgun (WGS) entry which is preliminary data.</text>
</comment>
<feature type="domain" description="HAMP" evidence="11">
    <location>
        <begin position="296"/>
        <end position="350"/>
    </location>
</feature>
<dbReference type="SMART" id="SM00283">
    <property type="entry name" value="MA"/>
    <property type="match status" value="1"/>
</dbReference>
<evidence type="ECO:0000256" key="5">
    <source>
        <dbReference type="ARBA" id="ARBA00023136"/>
    </source>
</evidence>
<keyword evidence="2" id="KW-1003">Cell membrane</keyword>
<dbReference type="InterPro" id="IPR029151">
    <property type="entry name" value="Sensor-like_sf"/>
</dbReference>
<keyword evidence="7" id="KW-0807">Transducer</keyword>
<dbReference type="PANTHER" id="PTHR43531">
    <property type="entry name" value="PROTEIN ICFG"/>
    <property type="match status" value="1"/>
</dbReference>
<evidence type="ECO:0000256" key="3">
    <source>
        <dbReference type="ARBA" id="ARBA00022692"/>
    </source>
</evidence>
<evidence type="ECO:0000259" key="10">
    <source>
        <dbReference type="PROSITE" id="PS50111"/>
    </source>
</evidence>
<dbReference type="Proteomes" id="UP000235916">
    <property type="component" value="Unassembled WGS sequence"/>
</dbReference>
<evidence type="ECO:0000256" key="4">
    <source>
        <dbReference type="ARBA" id="ARBA00022989"/>
    </source>
</evidence>
<keyword evidence="4 9" id="KW-1133">Transmembrane helix</keyword>
<dbReference type="CDD" id="cd12913">
    <property type="entry name" value="PDC1_MCP_like"/>
    <property type="match status" value="1"/>
</dbReference>
<dbReference type="InterPro" id="IPR033479">
    <property type="entry name" value="dCache_1"/>
</dbReference>
<evidence type="ECO:0000313" key="13">
    <source>
        <dbReference type="Proteomes" id="UP000235916"/>
    </source>
</evidence>